<sequence length="112" mass="12751">MATFRKMLSMPGMLRSIHKIFSKIRDPKTFTVPPNISIADHLMSGLAVFGLKCPFLLDYDKKRANEITAQNLRDLYLKRNIHPLDFPKALEAILRENAKGVSPTNIVRLKDS</sequence>
<name>A0A0C1BZK4_9BACT</name>
<evidence type="ECO:0000313" key="1">
    <source>
        <dbReference type="EMBL" id="KIA76871.1"/>
    </source>
</evidence>
<organism evidence="1 2">
    <name type="scientific">Parachlamydia acanthamoebae</name>
    <dbReference type="NCBI Taxonomy" id="83552"/>
    <lineage>
        <taxon>Bacteria</taxon>
        <taxon>Pseudomonadati</taxon>
        <taxon>Chlamydiota</taxon>
        <taxon>Chlamydiia</taxon>
        <taxon>Parachlamydiales</taxon>
        <taxon>Parachlamydiaceae</taxon>
        <taxon>Parachlamydia</taxon>
    </lineage>
</organism>
<proteinExistence type="predicted"/>
<comment type="caution">
    <text evidence="1">The sequence shown here is derived from an EMBL/GenBank/DDBJ whole genome shotgun (WGS) entry which is preliminary data.</text>
</comment>
<accession>A0A0C1BZK4</accession>
<protein>
    <submittedName>
        <fullName evidence="1">Uncharacterized protein</fullName>
    </submittedName>
</protein>
<dbReference type="Proteomes" id="UP000031307">
    <property type="component" value="Unassembled WGS sequence"/>
</dbReference>
<dbReference type="AlphaFoldDB" id="A0A0C1BZK4"/>
<reference evidence="1 2" key="1">
    <citation type="journal article" date="2014" name="Mol. Biol. Evol.">
        <title>Massive expansion of Ubiquitination-related gene families within the Chlamydiae.</title>
        <authorList>
            <person name="Domman D."/>
            <person name="Collingro A."/>
            <person name="Lagkouvardos I."/>
            <person name="Gehre L."/>
            <person name="Weinmaier T."/>
            <person name="Rattei T."/>
            <person name="Subtil A."/>
            <person name="Horn M."/>
        </authorList>
    </citation>
    <scope>NUCLEOTIDE SEQUENCE [LARGE SCALE GENOMIC DNA]</scope>
    <source>
        <strain evidence="1 2">OEW1</strain>
    </source>
</reference>
<dbReference type="EMBL" id="JSAM01000101">
    <property type="protein sequence ID" value="KIA76871.1"/>
    <property type="molecule type" value="Genomic_DNA"/>
</dbReference>
<evidence type="ECO:0000313" key="2">
    <source>
        <dbReference type="Proteomes" id="UP000031307"/>
    </source>
</evidence>
<gene>
    <name evidence="1" type="ORF">DB43_HF00020</name>
</gene>